<comment type="function">
    <text evidence="8">3'-5' exoribonuclease that releases 5'-nucleoside monophosphates and is involved in maturation of structured RNAs.</text>
</comment>
<comment type="subcellular location">
    <subcellularLocation>
        <location evidence="2 8">Cytoplasm</location>
    </subcellularLocation>
</comment>
<protein>
    <recommendedName>
        <fullName evidence="8">Ribonuclease R</fullName>
        <shortName evidence="8">RNase R</shortName>
        <ecNumber evidence="8">3.1.13.1</ecNumber>
    </recommendedName>
</protein>
<dbReference type="SUPFAM" id="SSF50249">
    <property type="entry name" value="Nucleic acid-binding proteins"/>
    <property type="match status" value="4"/>
</dbReference>
<dbReference type="Gene3D" id="2.40.50.140">
    <property type="entry name" value="Nucleic acid-binding proteins"/>
    <property type="match status" value="2"/>
</dbReference>
<dbReference type="GO" id="GO:0008859">
    <property type="term" value="F:exoribonuclease II activity"/>
    <property type="evidence" value="ECO:0007669"/>
    <property type="project" value="UniProtKB-UniRule"/>
</dbReference>
<gene>
    <name evidence="8" type="primary">rnr</name>
    <name evidence="10" type="ORF">SAMN05660860_00649</name>
</gene>
<dbReference type="GO" id="GO:0003723">
    <property type="term" value="F:RNA binding"/>
    <property type="evidence" value="ECO:0007669"/>
    <property type="project" value="UniProtKB-UniRule"/>
</dbReference>
<dbReference type="SMART" id="SM00357">
    <property type="entry name" value="CSP"/>
    <property type="match status" value="1"/>
</dbReference>
<keyword evidence="6 8" id="KW-0269">Exonuclease</keyword>
<dbReference type="PROSITE" id="PS50126">
    <property type="entry name" value="S1"/>
    <property type="match status" value="1"/>
</dbReference>
<comment type="similarity">
    <text evidence="8">Belongs to the RNR ribonuclease family. RNase R subfamily.</text>
</comment>
<dbReference type="SMART" id="SM00955">
    <property type="entry name" value="RNB"/>
    <property type="match status" value="1"/>
</dbReference>
<dbReference type="Pfam" id="PF00575">
    <property type="entry name" value="S1"/>
    <property type="match status" value="1"/>
</dbReference>
<keyword evidence="5 8" id="KW-0378">Hydrolase</keyword>
<dbReference type="InterPro" id="IPR011129">
    <property type="entry name" value="CSD"/>
</dbReference>
<dbReference type="NCBIfam" id="TIGR00358">
    <property type="entry name" value="3_prime_RNase"/>
    <property type="match status" value="1"/>
</dbReference>
<accession>A0A1G9K472</accession>
<evidence type="ECO:0000256" key="3">
    <source>
        <dbReference type="ARBA" id="ARBA00022490"/>
    </source>
</evidence>
<evidence type="ECO:0000256" key="5">
    <source>
        <dbReference type="ARBA" id="ARBA00022801"/>
    </source>
</evidence>
<name>A0A1G9K472_9BACT</name>
<evidence type="ECO:0000256" key="2">
    <source>
        <dbReference type="ARBA" id="ARBA00004496"/>
    </source>
</evidence>
<dbReference type="EC" id="3.1.13.1" evidence="8"/>
<dbReference type="GO" id="GO:0005829">
    <property type="term" value="C:cytosol"/>
    <property type="evidence" value="ECO:0007669"/>
    <property type="project" value="UniProtKB-ARBA"/>
</dbReference>
<evidence type="ECO:0000259" key="9">
    <source>
        <dbReference type="PROSITE" id="PS50126"/>
    </source>
</evidence>
<evidence type="ECO:0000256" key="1">
    <source>
        <dbReference type="ARBA" id="ARBA00001849"/>
    </source>
</evidence>
<dbReference type="EMBL" id="FNGU01000001">
    <property type="protein sequence ID" value="SDL44571.1"/>
    <property type="molecule type" value="Genomic_DNA"/>
</dbReference>
<dbReference type="CDD" id="cd04471">
    <property type="entry name" value="S1_RNase_R"/>
    <property type="match status" value="1"/>
</dbReference>
<evidence type="ECO:0000256" key="7">
    <source>
        <dbReference type="ARBA" id="ARBA00022884"/>
    </source>
</evidence>
<dbReference type="RefSeq" id="WP_052446144.1">
    <property type="nucleotide sequence ID" value="NZ_FNGU01000001.1"/>
</dbReference>
<dbReference type="PANTHER" id="PTHR23355:SF9">
    <property type="entry name" value="DIS3-LIKE EXONUCLEASE 2"/>
    <property type="match status" value="1"/>
</dbReference>
<dbReference type="InterPro" id="IPR013223">
    <property type="entry name" value="RNase_B_OB_dom"/>
</dbReference>
<evidence type="ECO:0000313" key="10">
    <source>
        <dbReference type="EMBL" id="SDL44571.1"/>
    </source>
</evidence>
<feature type="domain" description="S1 motif" evidence="9">
    <location>
        <begin position="627"/>
        <end position="708"/>
    </location>
</feature>
<dbReference type="AlphaFoldDB" id="A0A1G9K472"/>
<dbReference type="InterPro" id="IPR050180">
    <property type="entry name" value="RNR_Ribonuclease"/>
</dbReference>
<dbReference type="HAMAP" id="MF_01895">
    <property type="entry name" value="RNase_R"/>
    <property type="match status" value="1"/>
</dbReference>
<evidence type="ECO:0000313" key="11">
    <source>
        <dbReference type="Proteomes" id="UP000182146"/>
    </source>
</evidence>
<dbReference type="NCBIfam" id="TIGR02063">
    <property type="entry name" value="RNase_R"/>
    <property type="match status" value="1"/>
</dbReference>
<dbReference type="STRING" id="392333.SAMN05660860_00649"/>
<keyword evidence="7 8" id="KW-0694">RNA-binding</keyword>
<dbReference type="Pfam" id="PF00773">
    <property type="entry name" value="RNB"/>
    <property type="match status" value="1"/>
</dbReference>
<dbReference type="InterPro" id="IPR004476">
    <property type="entry name" value="RNase_II/RNase_R"/>
</dbReference>
<evidence type="ECO:0000256" key="8">
    <source>
        <dbReference type="HAMAP-Rule" id="MF_01895"/>
    </source>
</evidence>
<dbReference type="Proteomes" id="UP000182146">
    <property type="component" value="Unassembled WGS sequence"/>
</dbReference>
<organism evidence="10 11">
    <name type="scientific">Geoalkalibacter ferrihydriticus</name>
    <dbReference type="NCBI Taxonomy" id="392333"/>
    <lineage>
        <taxon>Bacteria</taxon>
        <taxon>Pseudomonadati</taxon>
        <taxon>Thermodesulfobacteriota</taxon>
        <taxon>Desulfuromonadia</taxon>
        <taxon>Desulfuromonadales</taxon>
        <taxon>Geoalkalibacteraceae</taxon>
        <taxon>Geoalkalibacter</taxon>
    </lineage>
</organism>
<dbReference type="InterPro" id="IPR011805">
    <property type="entry name" value="RNase_R"/>
</dbReference>
<comment type="catalytic activity">
    <reaction evidence="1 8">
        <text>Exonucleolytic cleavage in the 3'- to 5'-direction to yield nucleoside 5'-phosphates.</text>
        <dbReference type="EC" id="3.1.13.1"/>
    </reaction>
</comment>
<dbReference type="InterPro" id="IPR040476">
    <property type="entry name" value="CSD2"/>
</dbReference>
<dbReference type="InterPro" id="IPR001900">
    <property type="entry name" value="RNase_II/R"/>
</dbReference>
<dbReference type="Pfam" id="PF08206">
    <property type="entry name" value="OB_RNB"/>
    <property type="match status" value="1"/>
</dbReference>
<evidence type="ECO:0000256" key="4">
    <source>
        <dbReference type="ARBA" id="ARBA00022722"/>
    </source>
</evidence>
<evidence type="ECO:0000256" key="6">
    <source>
        <dbReference type="ARBA" id="ARBA00022839"/>
    </source>
</evidence>
<keyword evidence="4 8" id="KW-0540">Nuclease</keyword>
<reference evidence="10 11" key="1">
    <citation type="submission" date="2016-10" db="EMBL/GenBank/DDBJ databases">
        <authorList>
            <person name="de Groot N.N."/>
        </authorList>
    </citation>
    <scope>NUCLEOTIDE SEQUENCE [LARGE SCALE GENOMIC DNA]</scope>
    <source>
        <strain evidence="10 11">DSM 17813</strain>
    </source>
</reference>
<dbReference type="SMART" id="SM00316">
    <property type="entry name" value="S1"/>
    <property type="match status" value="1"/>
</dbReference>
<dbReference type="OrthoDB" id="9764149at2"/>
<dbReference type="InterPro" id="IPR012340">
    <property type="entry name" value="NA-bd_OB-fold"/>
</dbReference>
<keyword evidence="3 8" id="KW-0963">Cytoplasm</keyword>
<dbReference type="GO" id="GO:0006402">
    <property type="term" value="P:mRNA catabolic process"/>
    <property type="evidence" value="ECO:0007669"/>
    <property type="project" value="TreeGrafter"/>
</dbReference>
<dbReference type="PANTHER" id="PTHR23355">
    <property type="entry name" value="RIBONUCLEASE"/>
    <property type="match status" value="1"/>
</dbReference>
<proteinExistence type="inferred from homology"/>
<dbReference type="Pfam" id="PF17876">
    <property type="entry name" value="CSD2"/>
    <property type="match status" value="1"/>
</dbReference>
<sequence length="725" mass="81901">MSDALNVEGIIEFFEKNARHPLTPEEIARHLGVGRRDKKRLLAHLDELVERGILVQLKGRRYALPRKVNLVTGTISMHRDGYGFVSTGEPEGKDIFIPARFAREAMHGDQVLVRAERGIRSDKPEGRIVRVVQRAHQTLVGRFEQTRKFAYLVPSDPRLGQDIVIPRNARGKARSGQIVVARIDSFPSKNRNPEGTIIEVLGDPGDPEVEVLTIIHQHGLPHRFPGEVLAAAEEIPGEVLPEEFSGREDLRDLLTVTIDGETAKDFDDAVAVRDEGQGRIRLWVSIADVGHYVTEGGIIDREAYVRGTSVYFPGRCIPMLPEHLSNGICSLNPDVERLVMTAEMLFDAEGVRLESRFYPAVIRSRARLTYTQVRAMIELGDTEEISRQGEVYPALQVMKTLAERLQERRRLRGSLDFDLPEAEIVLDLQGNIEDIVRGERYFAHRLVEEFMLAANEAVAGFLSAREIPLLYRVHEPPSAEKLQQFQEFLSHFNLKLSLRQGQVAPRDLQQLLDQVAGRPEERMINQVMLRGMKQACYSPENVGHFGLAAHDYCHFTSPIRRYPDLVVHRILRGALGKKGLSEHEKQRLAQTLPEIGEQTSARERRAMEAERDIVALKKCQFMVQHQGESFAGIISGVQAFGLFVELKEFFLEGLLRVSSLGDDFYHFEEERHRLVGEHGRRVFQIGDEIQVRVEHVDVERRQIDFVLEGAPPAAAQGDVADDGDS</sequence>
<dbReference type="InterPro" id="IPR003029">
    <property type="entry name" value="S1_domain"/>
</dbReference>